<proteinExistence type="predicted"/>
<dbReference type="Gene3D" id="3.10.100.10">
    <property type="entry name" value="Mannose-Binding Protein A, subunit A"/>
    <property type="match status" value="1"/>
</dbReference>
<dbReference type="InterPro" id="IPR016186">
    <property type="entry name" value="C-type_lectin-like/link_sf"/>
</dbReference>
<dbReference type="PROSITE" id="PS50041">
    <property type="entry name" value="C_TYPE_LECTIN_2"/>
    <property type="match status" value="1"/>
</dbReference>
<dbReference type="SUPFAM" id="SSF56436">
    <property type="entry name" value="C-type lectin-like"/>
    <property type="match status" value="1"/>
</dbReference>
<name>A0AAW1B9Q6_CROAD</name>
<dbReference type="SMART" id="SM00034">
    <property type="entry name" value="CLECT"/>
    <property type="match status" value="1"/>
</dbReference>
<evidence type="ECO:0000256" key="1">
    <source>
        <dbReference type="ARBA" id="ARBA00004613"/>
    </source>
</evidence>
<keyword evidence="4" id="KW-0472">Membrane</keyword>
<dbReference type="GO" id="GO:0005576">
    <property type="term" value="C:extracellular region"/>
    <property type="evidence" value="ECO:0007669"/>
    <property type="project" value="UniProtKB-SubCell"/>
</dbReference>
<sequence length="288" mass="31953">MMAAGSLHRLPLLSASCPEAMGPRPAKSQVSIIAPGGEKKTQMNPFSNVSSTVLWILLASLATVCLVVLTVVSYLYAALVSKPPHPLEESMKRLGTTMAVGLRSPKLKHENPQKVAEEAVRLPDHIKDCGKTFNEQKRKYHSLFRKSQKSATEWQPFGSGLYYVSRGKKSWYDAENFCLSREAHLTSILSSEEQNHVTLQLTQPAWIGLTDGGRGKWEWTDGSRLIAQFWSQGHPGHSERPGDGEQGCTIIVPLSKGLNWNEVDCNQLNRWVCKGTLGAEEPQIHQTH</sequence>
<comment type="subcellular location">
    <subcellularLocation>
        <location evidence="1">Secreted</location>
    </subcellularLocation>
</comment>
<dbReference type="Pfam" id="PF00059">
    <property type="entry name" value="Lectin_C"/>
    <property type="match status" value="1"/>
</dbReference>
<dbReference type="EMBL" id="JAOTOJ010000007">
    <property type="protein sequence ID" value="KAK9398531.1"/>
    <property type="molecule type" value="Genomic_DNA"/>
</dbReference>
<organism evidence="6 7">
    <name type="scientific">Crotalus adamanteus</name>
    <name type="common">Eastern diamondback rattlesnake</name>
    <dbReference type="NCBI Taxonomy" id="8729"/>
    <lineage>
        <taxon>Eukaryota</taxon>
        <taxon>Metazoa</taxon>
        <taxon>Chordata</taxon>
        <taxon>Craniata</taxon>
        <taxon>Vertebrata</taxon>
        <taxon>Euteleostomi</taxon>
        <taxon>Lepidosauria</taxon>
        <taxon>Squamata</taxon>
        <taxon>Bifurcata</taxon>
        <taxon>Unidentata</taxon>
        <taxon>Episquamata</taxon>
        <taxon>Toxicofera</taxon>
        <taxon>Serpentes</taxon>
        <taxon>Colubroidea</taxon>
        <taxon>Viperidae</taxon>
        <taxon>Crotalinae</taxon>
        <taxon>Crotalus</taxon>
    </lineage>
</organism>
<dbReference type="AlphaFoldDB" id="A0AAW1B9Q6"/>
<evidence type="ECO:0000256" key="4">
    <source>
        <dbReference type="SAM" id="Phobius"/>
    </source>
</evidence>
<keyword evidence="7" id="KW-1185">Reference proteome</keyword>
<protein>
    <submittedName>
        <fullName evidence="6">Antigen E</fullName>
    </submittedName>
</protein>
<accession>A0AAW1B9Q6</accession>
<evidence type="ECO:0000256" key="2">
    <source>
        <dbReference type="ARBA" id="ARBA00022525"/>
    </source>
</evidence>
<evidence type="ECO:0000259" key="5">
    <source>
        <dbReference type="PROSITE" id="PS50041"/>
    </source>
</evidence>
<evidence type="ECO:0000313" key="7">
    <source>
        <dbReference type="Proteomes" id="UP001474421"/>
    </source>
</evidence>
<dbReference type="InterPro" id="IPR016187">
    <property type="entry name" value="CTDL_fold"/>
</dbReference>
<evidence type="ECO:0000256" key="3">
    <source>
        <dbReference type="ARBA" id="ARBA00023157"/>
    </source>
</evidence>
<comment type="caution">
    <text evidence="6">The sequence shown here is derived from an EMBL/GenBank/DDBJ whole genome shotgun (WGS) entry which is preliminary data.</text>
</comment>
<evidence type="ECO:0000313" key="6">
    <source>
        <dbReference type="EMBL" id="KAK9398531.1"/>
    </source>
</evidence>
<dbReference type="PANTHER" id="PTHR22803">
    <property type="entry name" value="MANNOSE, PHOSPHOLIPASE, LECTIN RECEPTOR RELATED"/>
    <property type="match status" value="1"/>
</dbReference>
<keyword evidence="4" id="KW-1133">Transmembrane helix</keyword>
<dbReference type="InterPro" id="IPR001304">
    <property type="entry name" value="C-type_lectin-like"/>
</dbReference>
<keyword evidence="4" id="KW-0812">Transmembrane</keyword>
<dbReference type="Proteomes" id="UP001474421">
    <property type="component" value="Unassembled WGS sequence"/>
</dbReference>
<keyword evidence="3" id="KW-1015">Disulfide bond</keyword>
<gene>
    <name evidence="6" type="ORF">NXF25_013500</name>
</gene>
<reference evidence="6 7" key="1">
    <citation type="journal article" date="2024" name="Proc. Natl. Acad. Sci. U.S.A.">
        <title>The genetic regulatory architecture and epigenomic basis for age-related changes in rattlesnake venom.</title>
        <authorList>
            <person name="Hogan M.P."/>
            <person name="Holding M.L."/>
            <person name="Nystrom G.S."/>
            <person name="Colston T.J."/>
            <person name="Bartlett D.A."/>
            <person name="Mason A.J."/>
            <person name="Ellsworth S.A."/>
            <person name="Rautsaw R.M."/>
            <person name="Lawrence K.C."/>
            <person name="Strickland J.L."/>
            <person name="He B."/>
            <person name="Fraser P."/>
            <person name="Margres M.J."/>
            <person name="Gilbert D.M."/>
            <person name="Gibbs H.L."/>
            <person name="Parkinson C.L."/>
            <person name="Rokyta D.R."/>
        </authorList>
    </citation>
    <scope>NUCLEOTIDE SEQUENCE [LARGE SCALE GENOMIC DNA]</scope>
    <source>
        <strain evidence="6">DRR0105</strain>
    </source>
</reference>
<keyword evidence="2" id="KW-0964">Secreted</keyword>
<feature type="transmembrane region" description="Helical" evidence="4">
    <location>
        <begin position="52"/>
        <end position="77"/>
    </location>
</feature>
<dbReference type="InterPro" id="IPR050111">
    <property type="entry name" value="C-type_lectin/snaclec_domain"/>
</dbReference>
<feature type="domain" description="C-type lectin" evidence="5">
    <location>
        <begin position="157"/>
        <end position="274"/>
    </location>
</feature>